<gene>
    <name evidence="2" type="ORF">Slati_3647300</name>
</gene>
<dbReference type="PANTHER" id="PTHR11439:SF517">
    <property type="entry name" value="CYSTEINE-RICH RLK (RECEPTOR-LIKE PROTEIN KINASE) 8"/>
    <property type="match status" value="1"/>
</dbReference>
<accession>A0AAW2U4K6</accession>
<evidence type="ECO:0000259" key="1">
    <source>
        <dbReference type="Pfam" id="PF07727"/>
    </source>
</evidence>
<comment type="caution">
    <text evidence="2">The sequence shown here is derived from an EMBL/GenBank/DDBJ whole genome shotgun (WGS) entry which is preliminary data.</text>
</comment>
<feature type="domain" description="Reverse transcriptase Ty1/copia-type" evidence="1">
    <location>
        <begin position="1"/>
        <end position="47"/>
    </location>
</feature>
<reference evidence="2" key="1">
    <citation type="submission" date="2020-06" db="EMBL/GenBank/DDBJ databases">
        <authorList>
            <person name="Li T."/>
            <person name="Hu X."/>
            <person name="Zhang T."/>
            <person name="Song X."/>
            <person name="Zhang H."/>
            <person name="Dai N."/>
            <person name="Sheng W."/>
            <person name="Hou X."/>
            <person name="Wei L."/>
        </authorList>
    </citation>
    <scope>NUCLEOTIDE SEQUENCE</scope>
    <source>
        <strain evidence="2">KEN1</strain>
        <tissue evidence="2">Leaf</tissue>
    </source>
</reference>
<proteinExistence type="predicted"/>
<dbReference type="Pfam" id="PF07727">
    <property type="entry name" value="RVT_2"/>
    <property type="match status" value="1"/>
</dbReference>
<dbReference type="PANTHER" id="PTHR11439">
    <property type="entry name" value="GAG-POL-RELATED RETROTRANSPOSON"/>
    <property type="match status" value="1"/>
</dbReference>
<dbReference type="CDD" id="cd09272">
    <property type="entry name" value="RNase_HI_RT_Ty1"/>
    <property type="match status" value="1"/>
</dbReference>
<dbReference type="SUPFAM" id="SSF56672">
    <property type="entry name" value="DNA/RNA polymerases"/>
    <property type="match status" value="1"/>
</dbReference>
<sequence length="268" mass="30977">MFDDFKRAMAKEFEMTDIGLMSYYLGIEVKQRDDGIFISQEGYAKKFSRNLRWRIFEILDLYKTGYSFGVGLVSRHMEAPTTSHLKVAKRILRYIQGTIDHGIFYKSSQDFELVGYCDSDWAGDIDSRKSTTGFVYFMGSSAFTWNSKKQPIVTLSTCEAEYVAVASCVCHAIWLRGLLKELNFQQKNPTEIFVDNKSAIALAKNPVFHERSKHIDTKYHFIRDCISKKEVKLEYVKSQDQIADIFTKALKFDSFKKLRFSLGVMNLV</sequence>
<evidence type="ECO:0000313" key="2">
    <source>
        <dbReference type="EMBL" id="KAL0410576.1"/>
    </source>
</evidence>
<dbReference type="InterPro" id="IPR013103">
    <property type="entry name" value="RVT_2"/>
</dbReference>
<protein>
    <submittedName>
        <fullName evidence="2">Copia protein</fullName>
    </submittedName>
</protein>
<organism evidence="2">
    <name type="scientific">Sesamum latifolium</name>
    <dbReference type="NCBI Taxonomy" id="2727402"/>
    <lineage>
        <taxon>Eukaryota</taxon>
        <taxon>Viridiplantae</taxon>
        <taxon>Streptophyta</taxon>
        <taxon>Embryophyta</taxon>
        <taxon>Tracheophyta</taxon>
        <taxon>Spermatophyta</taxon>
        <taxon>Magnoliopsida</taxon>
        <taxon>eudicotyledons</taxon>
        <taxon>Gunneridae</taxon>
        <taxon>Pentapetalae</taxon>
        <taxon>asterids</taxon>
        <taxon>lamiids</taxon>
        <taxon>Lamiales</taxon>
        <taxon>Pedaliaceae</taxon>
        <taxon>Sesamum</taxon>
    </lineage>
</organism>
<dbReference type="EMBL" id="JACGWN010000013">
    <property type="protein sequence ID" value="KAL0410576.1"/>
    <property type="molecule type" value="Genomic_DNA"/>
</dbReference>
<dbReference type="AlphaFoldDB" id="A0AAW2U4K6"/>
<dbReference type="InterPro" id="IPR043502">
    <property type="entry name" value="DNA/RNA_pol_sf"/>
</dbReference>
<reference evidence="2" key="2">
    <citation type="journal article" date="2024" name="Plant">
        <title>Genomic evolution and insights into agronomic trait innovations of Sesamum species.</title>
        <authorList>
            <person name="Miao H."/>
            <person name="Wang L."/>
            <person name="Qu L."/>
            <person name="Liu H."/>
            <person name="Sun Y."/>
            <person name="Le M."/>
            <person name="Wang Q."/>
            <person name="Wei S."/>
            <person name="Zheng Y."/>
            <person name="Lin W."/>
            <person name="Duan Y."/>
            <person name="Cao H."/>
            <person name="Xiong S."/>
            <person name="Wang X."/>
            <person name="Wei L."/>
            <person name="Li C."/>
            <person name="Ma Q."/>
            <person name="Ju M."/>
            <person name="Zhao R."/>
            <person name="Li G."/>
            <person name="Mu C."/>
            <person name="Tian Q."/>
            <person name="Mei H."/>
            <person name="Zhang T."/>
            <person name="Gao T."/>
            <person name="Zhang H."/>
        </authorList>
    </citation>
    <scope>NUCLEOTIDE SEQUENCE</scope>
    <source>
        <strain evidence="2">KEN1</strain>
    </source>
</reference>
<name>A0AAW2U4K6_9LAMI</name>